<dbReference type="AlphaFoldDB" id="A0AAD4KXT2"/>
<evidence type="ECO:0000256" key="1">
    <source>
        <dbReference type="ARBA" id="ARBA00012729"/>
    </source>
</evidence>
<keyword evidence="6" id="KW-1185">Reference proteome</keyword>
<dbReference type="Pfam" id="PF00704">
    <property type="entry name" value="Glyco_hydro_18"/>
    <property type="match status" value="1"/>
</dbReference>
<name>A0AAD4KXT2_9EURO</name>
<dbReference type="InterPro" id="IPR017853">
    <property type="entry name" value="GH"/>
</dbReference>
<organism evidence="5 6">
    <name type="scientific">Talaromyces proteolyticus</name>
    <dbReference type="NCBI Taxonomy" id="1131652"/>
    <lineage>
        <taxon>Eukaryota</taxon>
        <taxon>Fungi</taxon>
        <taxon>Dikarya</taxon>
        <taxon>Ascomycota</taxon>
        <taxon>Pezizomycotina</taxon>
        <taxon>Eurotiomycetes</taxon>
        <taxon>Eurotiomycetidae</taxon>
        <taxon>Eurotiales</taxon>
        <taxon>Trichocomaceae</taxon>
        <taxon>Talaromyces</taxon>
        <taxon>Talaromyces sect. Bacilispori</taxon>
    </lineage>
</organism>
<dbReference type="InterPro" id="IPR018392">
    <property type="entry name" value="LysM"/>
</dbReference>
<dbReference type="RefSeq" id="XP_046076543.1">
    <property type="nucleotide sequence ID" value="XM_046213583.1"/>
</dbReference>
<keyword evidence="2" id="KW-0147">Chitin-binding</keyword>
<dbReference type="SUPFAM" id="SSF54106">
    <property type="entry name" value="LysM domain"/>
    <property type="match status" value="1"/>
</dbReference>
<gene>
    <name evidence="5" type="ORF">BGW36DRAFT_354942</name>
</gene>
<evidence type="ECO:0000256" key="2">
    <source>
        <dbReference type="ARBA" id="ARBA00022669"/>
    </source>
</evidence>
<dbReference type="SMART" id="SM00636">
    <property type="entry name" value="Glyco_18"/>
    <property type="match status" value="1"/>
</dbReference>
<protein>
    <recommendedName>
        <fullName evidence="1">chitinase</fullName>
        <ecNumber evidence="1">3.2.1.14</ecNumber>
    </recommendedName>
</protein>
<dbReference type="PANTHER" id="PTHR47700:SF2">
    <property type="entry name" value="CHITINASE"/>
    <property type="match status" value="1"/>
</dbReference>
<dbReference type="PANTHER" id="PTHR47700">
    <property type="entry name" value="V CHITINASE, PUTATIVE (AFU_ORTHOLOGUE AFUA_6G13720)-RELATED"/>
    <property type="match status" value="1"/>
</dbReference>
<sequence length="341" mass="36842">MALHLSSLNGICASYLVASGDSCSAIAASHSITVDNINYYNNETWGWMGCSDLQIGNYICLSTGNPPLPAPVANACGTTAEFCTQSDSATGAPGTTAPEQDGWIANCGTEILSYNFSINVTHIQDQFNAFIGMTGIQRIISFGGWEFSTSSATFEIFREAVQLANRANFTNNQYPGEPDTPGIPASTKEDVSNFVEFMAALKRNVTSFAPGKILSITAPASYWYLKDIPITSVAGAVDYIVYKTYDLHGQWDYGNAYSDPGCPAGNCLRSHGNLTETLNALSMITKAGIPSVHVVIGVTSYGRSFQMTTEGCYTEMCIPCFSTKKGRRSYISIFVVSWYPR</sequence>
<dbReference type="Proteomes" id="UP001201262">
    <property type="component" value="Unassembled WGS sequence"/>
</dbReference>
<dbReference type="GO" id="GO:0008061">
    <property type="term" value="F:chitin binding"/>
    <property type="evidence" value="ECO:0007669"/>
    <property type="project" value="UniProtKB-KW"/>
</dbReference>
<accession>A0AAD4KXT2</accession>
<evidence type="ECO:0000259" key="4">
    <source>
        <dbReference type="PROSITE" id="PS51782"/>
    </source>
</evidence>
<reference evidence="5" key="1">
    <citation type="submission" date="2021-12" db="EMBL/GenBank/DDBJ databases">
        <title>Convergent genome expansion in fungi linked to evolution of root-endophyte symbiosis.</title>
        <authorList>
            <consortium name="DOE Joint Genome Institute"/>
            <person name="Ke Y.-H."/>
            <person name="Bonito G."/>
            <person name="Liao H.-L."/>
            <person name="Looney B."/>
            <person name="Rojas-Flechas A."/>
            <person name="Nash J."/>
            <person name="Hameed K."/>
            <person name="Schadt C."/>
            <person name="Martin F."/>
            <person name="Crous P.W."/>
            <person name="Miettinen O."/>
            <person name="Magnuson J.K."/>
            <person name="Labbe J."/>
            <person name="Jacobson D."/>
            <person name="Doktycz M.J."/>
            <person name="Veneault-Fourrey C."/>
            <person name="Kuo A."/>
            <person name="Mondo S."/>
            <person name="Calhoun S."/>
            <person name="Riley R."/>
            <person name="Ohm R."/>
            <person name="LaButti K."/>
            <person name="Andreopoulos B."/>
            <person name="Pangilinan J."/>
            <person name="Nolan M."/>
            <person name="Tritt A."/>
            <person name="Clum A."/>
            <person name="Lipzen A."/>
            <person name="Daum C."/>
            <person name="Barry K."/>
            <person name="Grigoriev I.V."/>
            <person name="Vilgalys R."/>
        </authorList>
    </citation>
    <scope>NUCLEOTIDE SEQUENCE</scope>
    <source>
        <strain evidence="5">PMI_201</strain>
    </source>
</reference>
<dbReference type="Pfam" id="PF01476">
    <property type="entry name" value="LysM"/>
    <property type="match status" value="1"/>
</dbReference>
<dbReference type="SMART" id="SM00257">
    <property type="entry name" value="LysM"/>
    <property type="match status" value="1"/>
</dbReference>
<dbReference type="PROSITE" id="PS51782">
    <property type="entry name" value="LYSM"/>
    <property type="match status" value="1"/>
</dbReference>
<dbReference type="GO" id="GO:0005975">
    <property type="term" value="P:carbohydrate metabolic process"/>
    <property type="evidence" value="ECO:0007669"/>
    <property type="project" value="InterPro"/>
</dbReference>
<dbReference type="EMBL" id="JAJTJA010000002">
    <property type="protein sequence ID" value="KAH8703525.1"/>
    <property type="molecule type" value="Genomic_DNA"/>
</dbReference>
<dbReference type="GeneID" id="70243870"/>
<dbReference type="InterPro" id="IPR001223">
    <property type="entry name" value="Glyco_hydro18_cat"/>
</dbReference>
<comment type="caution">
    <text evidence="5">The sequence shown here is derived from an EMBL/GenBank/DDBJ whole genome shotgun (WGS) entry which is preliminary data.</text>
</comment>
<keyword evidence="3" id="KW-0843">Virulence</keyword>
<dbReference type="CDD" id="cd00118">
    <property type="entry name" value="LysM"/>
    <property type="match status" value="1"/>
</dbReference>
<evidence type="ECO:0000313" key="6">
    <source>
        <dbReference type="Proteomes" id="UP001201262"/>
    </source>
</evidence>
<feature type="domain" description="LysM" evidence="4">
    <location>
        <begin position="13"/>
        <end position="61"/>
    </location>
</feature>
<dbReference type="GO" id="GO:0008843">
    <property type="term" value="F:endochitinase activity"/>
    <property type="evidence" value="ECO:0007669"/>
    <property type="project" value="UniProtKB-EC"/>
</dbReference>
<dbReference type="InterPro" id="IPR011583">
    <property type="entry name" value="Chitinase_II/V-like_cat"/>
</dbReference>
<proteinExistence type="predicted"/>
<evidence type="ECO:0000313" key="5">
    <source>
        <dbReference type="EMBL" id="KAH8703525.1"/>
    </source>
</evidence>
<dbReference type="SUPFAM" id="SSF51445">
    <property type="entry name" value="(Trans)glycosidases"/>
    <property type="match status" value="1"/>
</dbReference>
<dbReference type="Gene3D" id="3.10.350.10">
    <property type="entry name" value="LysM domain"/>
    <property type="match status" value="1"/>
</dbReference>
<dbReference type="InterPro" id="IPR053214">
    <property type="entry name" value="LysM12-like"/>
</dbReference>
<keyword evidence="5" id="KW-0378">Hydrolase</keyword>
<evidence type="ECO:0000256" key="3">
    <source>
        <dbReference type="ARBA" id="ARBA00023026"/>
    </source>
</evidence>
<dbReference type="Gene3D" id="3.20.20.80">
    <property type="entry name" value="Glycosidases"/>
    <property type="match status" value="1"/>
</dbReference>
<dbReference type="EC" id="3.2.1.14" evidence="1"/>
<dbReference type="InterPro" id="IPR036779">
    <property type="entry name" value="LysM_dom_sf"/>
</dbReference>